<protein>
    <submittedName>
        <fullName evidence="1">Uncharacterized protein</fullName>
    </submittedName>
</protein>
<proteinExistence type="predicted"/>
<dbReference type="Proteomes" id="UP000823775">
    <property type="component" value="Unassembled WGS sequence"/>
</dbReference>
<gene>
    <name evidence="1" type="ORF">HAX54_046732</name>
</gene>
<accession>A0ABS8ST28</accession>
<organism evidence="1 2">
    <name type="scientific">Datura stramonium</name>
    <name type="common">Jimsonweed</name>
    <name type="synonym">Common thornapple</name>
    <dbReference type="NCBI Taxonomy" id="4076"/>
    <lineage>
        <taxon>Eukaryota</taxon>
        <taxon>Viridiplantae</taxon>
        <taxon>Streptophyta</taxon>
        <taxon>Embryophyta</taxon>
        <taxon>Tracheophyta</taxon>
        <taxon>Spermatophyta</taxon>
        <taxon>Magnoliopsida</taxon>
        <taxon>eudicotyledons</taxon>
        <taxon>Gunneridae</taxon>
        <taxon>Pentapetalae</taxon>
        <taxon>asterids</taxon>
        <taxon>lamiids</taxon>
        <taxon>Solanales</taxon>
        <taxon>Solanaceae</taxon>
        <taxon>Solanoideae</taxon>
        <taxon>Datureae</taxon>
        <taxon>Datura</taxon>
    </lineage>
</organism>
<reference evidence="1 2" key="1">
    <citation type="journal article" date="2021" name="BMC Genomics">
        <title>Datura genome reveals duplications of psychoactive alkaloid biosynthetic genes and high mutation rate following tissue culture.</title>
        <authorList>
            <person name="Rajewski A."/>
            <person name="Carter-House D."/>
            <person name="Stajich J."/>
            <person name="Litt A."/>
        </authorList>
    </citation>
    <scope>NUCLEOTIDE SEQUENCE [LARGE SCALE GENOMIC DNA]</scope>
    <source>
        <strain evidence="1">AR-01</strain>
    </source>
</reference>
<name>A0ABS8ST28_DATST</name>
<dbReference type="EMBL" id="JACEIK010000742">
    <property type="protein sequence ID" value="MCD7461649.1"/>
    <property type="molecule type" value="Genomic_DNA"/>
</dbReference>
<evidence type="ECO:0000313" key="1">
    <source>
        <dbReference type="EMBL" id="MCD7461649.1"/>
    </source>
</evidence>
<keyword evidence="2" id="KW-1185">Reference proteome</keyword>
<sequence>MRSQKQGREFIEGKQILNTTKINRIKSTRQASKLKGIKKERTQNNLKDSQRTKSRAYQCGNTTANGQKKVRGLSYNFVGARSTQDTPLTMKSSSTEKKLKIRTCKNKVKRRNKRLKYLGKKGQQASAITLSVLDLHRILH</sequence>
<comment type="caution">
    <text evidence="1">The sequence shown here is derived from an EMBL/GenBank/DDBJ whole genome shotgun (WGS) entry which is preliminary data.</text>
</comment>
<evidence type="ECO:0000313" key="2">
    <source>
        <dbReference type="Proteomes" id="UP000823775"/>
    </source>
</evidence>